<feature type="domain" description="Calponin-homology (CH)" evidence="5">
    <location>
        <begin position="252"/>
        <end position="360"/>
    </location>
</feature>
<evidence type="ECO:0000259" key="5">
    <source>
        <dbReference type="PROSITE" id="PS50021"/>
    </source>
</evidence>
<dbReference type="GO" id="GO:0032432">
    <property type="term" value="C:actin filament bundle"/>
    <property type="evidence" value="ECO:0007669"/>
    <property type="project" value="TreeGrafter"/>
</dbReference>
<dbReference type="GO" id="GO:0051639">
    <property type="term" value="P:actin filament network formation"/>
    <property type="evidence" value="ECO:0007669"/>
    <property type="project" value="TreeGrafter"/>
</dbReference>
<evidence type="ECO:0000256" key="1">
    <source>
        <dbReference type="ARBA" id="ARBA00022723"/>
    </source>
</evidence>
<name>A0A9P0Q2N1_ACAOB</name>
<gene>
    <name evidence="6" type="ORF">ACAOBT_LOCUS29892</name>
</gene>
<dbReference type="PANTHER" id="PTHR19961">
    <property type="entry name" value="FIMBRIN/PLASTIN"/>
    <property type="match status" value="1"/>
</dbReference>
<feature type="domain" description="Calponin-homology (CH)" evidence="5">
    <location>
        <begin position="3"/>
        <end position="108"/>
    </location>
</feature>
<evidence type="ECO:0000256" key="2">
    <source>
        <dbReference type="ARBA" id="ARBA00022737"/>
    </source>
</evidence>
<evidence type="ECO:0000256" key="4">
    <source>
        <dbReference type="ARBA" id="ARBA00023203"/>
    </source>
</evidence>
<reference evidence="6" key="1">
    <citation type="submission" date="2022-03" db="EMBL/GenBank/DDBJ databases">
        <authorList>
            <person name="Sayadi A."/>
        </authorList>
    </citation>
    <scope>NUCLEOTIDE SEQUENCE</scope>
</reference>
<dbReference type="CDD" id="cd21301">
    <property type="entry name" value="CH_PLS_rpt4"/>
    <property type="match status" value="1"/>
</dbReference>
<keyword evidence="2" id="KW-0677">Repeat</keyword>
<keyword evidence="7" id="KW-1185">Reference proteome</keyword>
<dbReference type="PROSITE" id="PS50021">
    <property type="entry name" value="CH"/>
    <property type="match status" value="3"/>
</dbReference>
<dbReference type="GO" id="GO:0046872">
    <property type="term" value="F:metal ion binding"/>
    <property type="evidence" value="ECO:0007669"/>
    <property type="project" value="UniProtKB-KW"/>
</dbReference>
<dbReference type="SMART" id="SM00033">
    <property type="entry name" value="CH"/>
    <property type="match status" value="3"/>
</dbReference>
<dbReference type="FunFam" id="1.10.418.10:FF:000042">
    <property type="entry name" value="Fimbrin, putative"/>
    <property type="match status" value="1"/>
</dbReference>
<dbReference type="InterPro" id="IPR039959">
    <property type="entry name" value="Fimbrin/Plastin"/>
</dbReference>
<evidence type="ECO:0000256" key="3">
    <source>
        <dbReference type="ARBA" id="ARBA00022837"/>
    </source>
</evidence>
<dbReference type="InterPro" id="IPR001715">
    <property type="entry name" value="CH_dom"/>
</dbReference>
<dbReference type="InterPro" id="IPR036872">
    <property type="entry name" value="CH_dom_sf"/>
</dbReference>
<evidence type="ECO:0000313" key="7">
    <source>
        <dbReference type="Proteomes" id="UP001152888"/>
    </source>
</evidence>
<proteinExistence type="predicted"/>
<dbReference type="GO" id="GO:0051017">
    <property type="term" value="P:actin filament bundle assembly"/>
    <property type="evidence" value="ECO:0007669"/>
    <property type="project" value="InterPro"/>
</dbReference>
<dbReference type="PANTHER" id="PTHR19961:SF18">
    <property type="entry name" value="FI19014P1"/>
    <property type="match status" value="1"/>
</dbReference>
<sequence length="369" mass="41722">MKLSPEAILLRWVNYHLERAGTHRRVTNFQSDITDSEVYTHLLKQIAPQDVDVTTEALYEKDLISRAEMMLEQAAKLKCRAFVMPQDVVNGVYKLNLAFVANLFNNHPGLEQTNGAIDGYETIEETREERKLVLAYRNWINSMGVSPHVNWLYSDLADGLIVFQLYDIIKPGTVKWNKVHRKFTNERKKFMEKLENCNYAVELGKDLKFSLVGIGGQDINEGNVTLTLALIWQLMRAYTLSILTQLAESGNPIVEKEIVQWVNNKLTGAGKKSSIRSFQDPTISDAKVVIDLIDAIKPGAINYDLVKQGTTEEDRLANAKYAISMSRKAGARVYALPEDIAEVKPKMVMTVFACLMALDYVPNMDSARQ</sequence>
<protein>
    <recommendedName>
        <fullName evidence="5">Calponin-homology (CH) domain-containing protein</fullName>
    </recommendedName>
</protein>
<dbReference type="EMBL" id="CAKOFQ010007771">
    <property type="protein sequence ID" value="CAH2007877.1"/>
    <property type="molecule type" value="Genomic_DNA"/>
</dbReference>
<dbReference type="SUPFAM" id="SSF47576">
    <property type="entry name" value="Calponin-homology domain, CH-domain"/>
    <property type="match status" value="1"/>
</dbReference>
<evidence type="ECO:0000313" key="6">
    <source>
        <dbReference type="EMBL" id="CAH2007877.1"/>
    </source>
</evidence>
<dbReference type="CDD" id="cd21298">
    <property type="entry name" value="CH_PLS_rpt3"/>
    <property type="match status" value="1"/>
</dbReference>
<dbReference type="InterPro" id="IPR001589">
    <property type="entry name" value="Actinin_actin-bd_CS"/>
</dbReference>
<organism evidence="6 7">
    <name type="scientific">Acanthoscelides obtectus</name>
    <name type="common">Bean weevil</name>
    <name type="synonym">Bruchus obtectus</name>
    <dbReference type="NCBI Taxonomy" id="200917"/>
    <lineage>
        <taxon>Eukaryota</taxon>
        <taxon>Metazoa</taxon>
        <taxon>Ecdysozoa</taxon>
        <taxon>Arthropoda</taxon>
        <taxon>Hexapoda</taxon>
        <taxon>Insecta</taxon>
        <taxon>Pterygota</taxon>
        <taxon>Neoptera</taxon>
        <taxon>Endopterygota</taxon>
        <taxon>Coleoptera</taxon>
        <taxon>Polyphaga</taxon>
        <taxon>Cucujiformia</taxon>
        <taxon>Chrysomeloidea</taxon>
        <taxon>Chrysomelidae</taxon>
        <taxon>Bruchinae</taxon>
        <taxon>Bruchini</taxon>
        <taxon>Acanthoscelides</taxon>
    </lineage>
</organism>
<comment type="caution">
    <text evidence="6">The sequence shown here is derived from an EMBL/GenBank/DDBJ whole genome shotgun (WGS) entry which is preliminary data.</text>
</comment>
<dbReference type="PROSITE" id="PS00020">
    <property type="entry name" value="ACTININ_2"/>
    <property type="match status" value="1"/>
</dbReference>
<dbReference type="Gene3D" id="1.10.418.10">
    <property type="entry name" value="Calponin-like domain"/>
    <property type="match status" value="3"/>
</dbReference>
<keyword evidence="3" id="KW-0106">Calcium</keyword>
<dbReference type="GO" id="GO:0005884">
    <property type="term" value="C:actin filament"/>
    <property type="evidence" value="ECO:0007669"/>
    <property type="project" value="TreeGrafter"/>
</dbReference>
<feature type="domain" description="Calponin-homology (CH)" evidence="5">
    <location>
        <begin position="130"/>
        <end position="239"/>
    </location>
</feature>
<dbReference type="GO" id="GO:0005737">
    <property type="term" value="C:cytoplasm"/>
    <property type="evidence" value="ECO:0007669"/>
    <property type="project" value="TreeGrafter"/>
</dbReference>
<dbReference type="Pfam" id="PF00307">
    <property type="entry name" value="CH"/>
    <property type="match status" value="3"/>
</dbReference>
<dbReference type="CDD" id="cd21295">
    <property type="entry name" value="CH_PLS_rpt2"/>
    <property type="match status" value="1"/>
</dbReference>
<dbReference type="FunFam" id="1.10.418.10:FF:000066">
    <property type="entry name" value="plastin-1 isoform X2"/>
    <property type="match status" value="1"/>
</dbReference>
<keyword evidence="1" id="KW-0479">Metal-binding</keyword>
<dbReference type="Proteomes" id="UP001152888">
    <property type="component" value="Unassembled WGS sequence"/>
</dbReference>
<dbReference type="OrthoDB" id="431378at2759"/>
<keyword evidence="4" id="KW-0009">Actin-binding</keyword>
<dbReference type="GO" id="GO:0051015">
    <property type="term" value="F:actin filament binding"/>
    <property type="evidence" value="ECO:0007669"/>
    <property type="project" value="InterPro"/>
</dbReference>
<accession>A0A9P0Q2N1</accession>
<dbReference type="FunFam" id="1.10.418.10:FF:000010">
    <property type="entry name" value="Plastin-3 isoform 1"/>
    <property type="match status" value="1"/>
</dbReference>
<dbReference type="AlphaFoldDB" id="A0A9P0Q2N1"/>